<dbReference type="AlphaFoldDB" id="A0AAU9RBY2"/>
<dbReference type="Pfam" id="PF23571">
    <property type="entry name" value="GH3_M"/>
    <property type="match status" value="1"/>
</dbReference>
<evidence type="ECO:0000256" key="1">
    <source>
        <dbReference type="ARBA" id="ARBA00008068"/>
    </source>
</evidence>
<dbReference type="PANTHER" id="PTHR31901">
    <property type="entry name" value="GH3 DOMAIN-CONTAINING PROTEIN"/>
    <property type="match status" value="1"/>
</dbReference>
<keyword evidence="5" id="KW-1185">Reference proteome</keyword>
<dbReference type="GO" id="GO:0005737">
    <property type="term" value="C:cytoplasm"/>
    <property type="evidence" value="ECO:0007669"/>
    <property type="project" value="TreeGrafter"/>
</dbReference>
<dbReference type="InterPro" id="IPR004993">
    <property type="entry name" value="GH3"/>
</dbReference>
<evidence type="ECO:0000256" key="2">
    <source>
        <dbReference type="ARBA" id="ARBA00022598"/>
    </source>
</evidence>
<gene>
    <name evidence="4" type="ORF">TAV2_LOCUS142</name>
</gene>
<protein>
    <recommendedName>
        <fullName evidence="3">GH3 middle domain-containing protein</fullName>
    </recommendedName>
</protein>
<name>A0AAU9RBY2_THLAR</name>
<accession>A0AAU9RBY2</accession>
<proteinExistence type="inferred from homology"/>
<dbReference type="Proteomes" id="UP000836841">
    <property type="component" value="Chromosome 1"/>
</dbReference>
<evidence type="ECO:0000313" key="4">
    <source>
        <dbReference type="EMBL" id="CAH2036167.1"/>
    </source>
</evidence>
<feature type="domain" description="GH3 middle" evidence="3">
    <location>
        <begin position="170"/>
        <end position="235"/>
    </location>
</feature>
<sequence length="266" mass="30199">MLFFLTSLETKTPGGLPVEPGTSWYLKSGYFKNRPSNWYYSYTSPDEVMLGNDIKQNLYCHLLCGLVQRDEVVGIGSNSASGMVRVIKVLEDYWKELCSNIRSGHLSEWITDSGCRNSVSMVLGGSMVQYVPTLNYYCNDLPLVSTTYASSESIVGINIDPLCKPEEVSYTLMPNISYFEFIPVEEDNSVVVDLADVKLGCSYQLLVTNLWGLYRMRIGDIVKVTGFHNKAPQFRKLLLYSMAATMLEQRVCINRWGHHHEDFTEF</sequence>
<dbReference type="EMBL" id="OU466857">
    <property type="protein sequence ID" value="CAH2036167.1"/>
    <property type="molecule type" value="Genomic_DNA"/>
</dbReference>
<reference evidence="4 5" key="1">
    <citation type="submission" date="2022-03" db="EMBL/GenBank/DDBJ databases">
        <authorList>
            <person name="Nunn A."/>
            <person name="Chopra R."/>
            <person name="Nunn A."/>
            <person name="Contreras Garrido A."/>
        </authorList>
    </citation>
    <scope>NUCLEOTIDE SEQUENCE [LARGE SCALE GENOMIC DNA]</scope>
</reference>
<evidence type="ECO:0000313" key="5">
    <source>
        <dbReference type="Proteomes" id="UP000836841"/>
    </source>
</evidence>
<dbReference type="PANTHER" id="PTHR31901:SF49">
    <property type="entry name" value="(RAPE) HYPOTHETICAL PROTEIN"/>
    <property type="match status" value="1"/>
</dbReference>
<dbReference type="InterPro" id="IPR055377">
    <property type="entry name" value="GH3_M"/>
</dbReference>
<comment type="similarity">
    <text evidence="1">Belongs to the IAA-amido conjugating enzyme family.</text>
</comment>
<dbReference type="GO" id="GO:0016881">
    <property type="term" value="F:acid-amino acid ligase activity"/>
    <property type="evidence" value="ECO:0007669"/>
    <property type="project" value="TreeGrafter"/>
</dbReference>
<keyword evidence="2" id="KW-0436">Ligase</keyword>
<evidence type="ECO:0000259" key="3">
    <source>
        <dbReference type="Pfam" id="PF23571"/>
    </source>
</evidence>
<dbReference type="Pfam" id="PF03321">
    <property type="entry name" value="GH3"/>
    <property type="match status" value="1"/>
</dbReference>
<organism evidence="4 5">
    <name type="scientific">Thlaspi arvense</name>
    <name type="common">Field penny-cress</name>
    <dbReference type="NCBI Taxonomy" id="13288"/>
    <lineage>
        <taxon>Eukaryota</taxon>
        <taxon>Viridiplantae</taxon>
        <taxon>Streptophyta</taxon>
        <taxon>Embryophyta</taxon>
        <taxon>Tracheophyta</taxon>
        <taxon>Spermatophyta</taxon>
        <taxon>Magnoliopsida</taxon>
        <taxon>eudicotyledons</taxon>
        <taxon>Gunneridae</taxon>
        <taxon>Pentapetalae</taxon>
        <taxon>rosids</taxon>
        <taxon>malvids</taxon>
        <taxon>Brassicales</taxon>
        <taxon>Brassicaceae</taxon>
        <taxon>Thlaspideae</taxon>
        <taxon>Thlaspi</taxon>
    </lineage>
</organism>